<dbReference type="Proteomes" id="UP000017246">
    <property type="component" value="Unassembled WGS sequence"/>
</dbReference>
<dbReference type="InterPro" id="IPR001453">
    <property type="entry name" value="MoaB/Mog_dom"/>
</dbReference>
<dbReference type="GO" id="GO:0005524">
    <property type="term" value="F:ATP binding"/>
    <property type="evidence" value="ECO:0007669"/>
    <property type="project" value="UniProtKB-KW"/>
</dbReference>
<dbReference type="eggNOG" id="KOG2644">
    <property type="taxonomic scope" value="Eukaryota"/>
</dbReference>
<dbReference type="InterPro" id="IPR002500">
    <property type="entry name" value="PAPS_reduct_dom"/>
</dbReference>
<dbReference type="EMBL" id="LN902844">
    <property type="protein sequence ID" value="CDI98557.1"/>
    <property type="molecule type" value="Genomic_DNA"/>
</dbReference>
<evidence type="ECO:0000313" key="15">
    <source>
        <dbReference type="EMBL" id="CDI98557.1"/>
    </source>
</evidence>
<dbReference type="GO" id="GO:0006747">
    <property type="term" value="P:FAD biosynthetic process"/>
    <property type="evidence" value="ECO:0007669"/>
    <property type="project" value="TreeGrafter"/>
</dbReference>
<keyword evidence="4" id="KW-0285">Flavoprotein</keyword>
<dbReference type="Gene3D" id="3.40.50.620">
    <property type="entry name" value="HUPs"/>
    <property type="match status" value="1"/>
</dbReference>
<reference evidence="15" key="2">
    <citation type="submission" date="2015-11" db="EMBL/GenBank/DDBJ databases">
        <authorList>
            <person name="Zhang Y."/>
            <person name="Guo Z."/>
        </authorList>
    </citation>
    <scope>NUCLEOTIDE SEQUENCE</scope>
</reference>
<keyword evidence="8" id="KW-0547">Nucleotide-binding</keyword>
<keyword evidence="6" id="KW-0808">Transferase</keyword>
<evidence type="ECO:0000256" key="12">
    <source>
        <dbReference type="ARBA" id="ARBA00031871"/>
    </source>
</evidence>
<evidence type="ECO:0000256" key="5">
    <source>
        <dbReference type="ARBA" id="ARBA00022643"/>
    </source>
</evidence>
<keyword evidence="9" id="KW-0274">FAD</keyword>
<evidence type="ECO:0000256" key="1">
    <source>
        <dbReference type="ARBA" id="ARBA00004726"/>
    </source>
</evidence>
<dbReference type="STRING" id="6211.A0A087W1T5"/>
<dbReference type="Pfam" id="PF24102">
    <property type="entry name" value="FLAD1_M"/>
    <property type="match status" value="1"/>
</dbReference>
<dbReference type="InterPro" id="IPR056596">
    <property type="entry name" value="FLAD1_M"/>
</dbReference>
<evidence type="ECO:0000259" key="14">
    <source>
        <dbReference type="SMART" id="SM00852"/>
    </source>
</evidence>
<dbReference type="SUPFAM" id="SSF53218">
    <property type="entry name" value="Molybdenum cofactor biosynthesis proteins"/>
    <property type="match status" value="1"/>
</dbReference>
<dbReference type="AlphaFoldDB" id="A0A087W1T5"/>
<keyword evidence="5" id="KW-0288">FMN</keyword>
<dbReference type="GO" id="GO:0003919">
    <property type="term" value="F:FMN adenylyltransferase activity"/>
    <property type="evidence" value="ECO:0007669"/>
    <property type="project" value="UniProtKB-EC"/>
</dbReference>
<dbReference type="SMART" id="SM00852">
    <property type="entry name" value="MoCF_biosynth"/>
    <property type="match status" value="1"/>
</dbReference>
<dbReference type="Gene3D" id="3.40.980.10">
    <property type="entry name" value="MoaB/Mog-like domain"/>
    <property type="match status" value="1"/>
</dbReference>
<feature type="domain" description="MoaB/Mog" evidence="14">
    <location>
        <begin position="27"/>
        <end position="196"/>
    </location>
</feature>
<evidence type="ECO:0000256" key="9">
    <source>
        <dbReference type="ARBA" id="ARBA00022827"/>
    </source>
</evidence>
<evidence type="ECO:0000256" key="2">
    <source>
        <dbReference type="ARBA" id="ARBA00007589"/>
    </source>
</evidence>
<evidence type="ECO:0000256" key="10">
    <source>
        <dbReference type="ARBA" id="ARBA00022840"/>
    </source>
</evidence>
<dbReference type="OMA" id="NSHFLCK"/>
<proteinExistence type="inferred from homology"/>
<name>A0A087W1T5_ECHMU</name>
<protein>
    <recommendedName>
        <fullName evidence="3">FAD synthase</fullName>
        <ecNumber evidence="3">2.7.7.2</ecNumber>
    </recommendedName>
    <alternativeName>
        <fullName evidence="11">FAD pyrophosphorylase</fullName>
    </alternativeName>
    <alternativeName>
        <fullName evidence="12">FMN adenylyltransferase</fullName>
    </alternativeName>
</protein>
<keyword evidence="16" id="KW-1185">Reference proteome</keyword>
<keyword evidence="7" id="KW-0548">Nucleotidyltransferase</keyword>
<dbReference type="CDD" id="cd23948">
    <property type="entry name" value="FAD_synthase"/>
    <property type="match status" value="1"/>
</dbReference>
<dbReference type="OrthoDB" id="270728at2759"/>
<dbReference type="PANTHER" id="PTHR23293">
    <property type="entry name" value="FAD SYNTHETASE-RELATED FMN ADENYLYLTRANSFERASE"/>
    <property type="match status" value="1"/>
</dbReference>
<comment type="catalytic activity">
    <reaction evidence="13">
        <text>FMN + ATP + H(+) = FAD + diphosphate</text>
        <dbReference type="Rhea" id="RHEA:17237"/>
        <dbReference type="ChEBI" id="CHEBI:15378"/>
        <dbReference type="ChEBI" id="CHEBI:30616"/>
        <dbReference type="ChEBI" id="CHEBI:33019"/>
        <dbReference type="ChEBI" id="CHEBI:57692"/>
        <dbReference type="ChEBI" id="CHEBI:58210"/>
        <dbReference type="EC" id="2.7.7.2"/>
    </reaction>
</comment>
<keyword evidence="10" id="KW-0067">ATP-binding</keyword>
<evidence type="ECO:0000256" key="11">
    <source>
        <dbReference type="ARBA" id="ARBA00031145"/>
    </source>
</evidence>
<dbReference type="InterPro" id="IPR036425">
    <property type="entry name" value="MoaB/Mog-like_dom_sf"/>
</dbReference>
<evidence type="ECO:0000256" key="6">
    <source>
        <dbReference type="ARBA" id="ARBA00022679"/>
    </source>
</evidence>
<evidence type="ECO:0000256" key="7">
    <source>
        <dbReference type="ARBA" id="ARBA00022695"/>
    </source>
</evidence>
<evidence type="ECO:0000256" key="3">
    <source>
        <dbReference type="ARBA" id="ARBA00012393"/>
    </source>
</evidence>
<evidence type="ECO:0000256" key="13">
    <source>
        <dbReference type="ARBA" id="ARBA00049494"/>
    </source>
</evidence>
<evidence type="ECO:0000313" key="16">
    <source>
        <dbReference type="Proteomes" id="UP000017246"/>
    </source>
</evidence>
<dbReference type="PANTHER" id="PTHR23293:SF9">
    <property type="entry name" value="FAD SYNTHASE"/>
    <property type="match status" value="1"/>
</dbReference>
<sequence>MVLFGTTSMKYLPNFNAVSMKLNKTLGVIVIGNEILRGDVVDTNFAFVAQQAPSCGLKLKKVSIIPDVVKVISREIQEFSREYDVVVTSGGIGTTHDDLTFEAVADAFGENLVLHPSLLKFVETTFGCKAMELPQDDHRLQLARVPASSRLIYGQDPETCLPSEYPVLTVRNVFVLPGLPPFFQLGFTFIKPYIRDPNMHFFDRNFYSISEETHLSKRLSDFAMEFKESVLVGSYPVQNNRYYKVRISLESQDKRSLEVAQSALEKLLGNELVAYDPDPVSSAAKSVYGMAEEDSDFGQKLKHSIELIEKALQEYGTEDIVLSFNGGKDCTVVLHLLFAVLNKDTGSVATFKHPRLFYVRAQTPFPEVETFVQSVLVFYKYQPANIAHMGRSSADSQKRPPSNLIVYDGTIKEGLVRLKKESPNLKAVFVGTRFADPQTDGIVEVMPTDPGWPGFIRVHPILQWDYVDVWKFIRSLSLPYCSLYDVGYTSLGGMEDTHPNPELRSVDSTGRVTYQPAYTLKNFSLERSGRATSASSK</sequence>
<organism evidence="15 16">
    <name type="scientific">Echinococcus multilocularis</name>
    <name type="common">Fox tapeworm</name>
    <dbReference type="NCBI Taxonomy" id="6211"/>
    <lineage>
        <taxon>Eukaryota</taxon>
        <taxon>Metazoa</taxon>
        <taxon>Spiralia</taxon>
        <taxon>Lophotrochozoa</taxon>
        <taxon>Platyhelminthes</taxon>
        <taxon>Cestoda</taxon>
        <taxon>Eucestoda</taxon>
        <taxon>Cyclophyllidea</taxon>
        <taxon>Taeniidae</taxon>
        <taxon>Echinococcus</taxon>
    </lineage>
</organism>
<gene>
    <name evidence="15" type="ORF">EmuJ_000242200</name>
</gene>
<dbReference type="Pfam" id="PF00994">
    <property type="entry name" value="MoCF_biosynth"/>
    <property type="match status" value="1"/>
</dbReference>
<comment type="pathway">
    <text evidence="1">Cofactor biosynthesis; FAD biosynthesis; FAD from FMN: step 1/1.</text>
</comment>
<evidence type="ECO:0000256" key="8">
    <source>
        <dbReference type="ARBA" id="ARBA00022741"/>
    </source>
</evidence>
<accession>A0A087W1T5</accession>
<evidence type="ECO:0000256" key="4">
    <source>
        <dbReference type="ARBA" id="ARBA00022630"/>
    </source>
</evidence>
<comment type="similarity">
    <text evidence="2">In the N-terminal section; belongs to the MoaB/Mog family.</text>
</comment>
<dbReference type="Pfam" id="PF01507">
    <property type="entry name" value="PAPS_reduct"/>
    <property type="match status" value="1"/>
</dbReference>
<reference evidence="15" key="1">
    <citation type="journal article" date="2013" name="Nature">
        <title>The genomes of four tapeworm species reveal adaptations to parasitism.</title>
        <authorList>
            <person name="Tsai I.J."/>
            <person name="Zarowiecki M."/>
            <person name="Holroyd N."/>
            <person name="Garciarrubio A."/>
            <person name="Sanchez-Flores A."/>
            <person name="Brooks K.L."/>
            <person name="Tracey A."/>
            <person name="Bobes R.J."/>
            <person name="Fragoso G."/>
            <person name="Sciutto E."/>
            <person name="Aslett M."/>
            <person name="Beasley H."/>
            <person name="Bennett H.M."/>
            <person name="Cai J."/>
            <person name="Camicia F."/>
            <person name="Clark R."/>
            <person name="Cucher M."/>
            <person name="De Silva N."/>
            <person name="Day T.A."/>
            <person name="Deplazes P."/>
            <person name="Estrada K."/>
            <person name="Fernandez C."/>
            <person name="Holland P.W."/>
            <person name="Hou J."/>
            <person name="Hu S."/>
            <person name="Huckvale T."/>
            <person name="Hung S.S."/>
            <person name="Kamenetzky L."/>
            <person name="Keane J.A."/>
            <person name="Kiss F."/>
            <person name="Koziol U."/>
            <person name="Lambert O."/>
            <person name="Liu K."/>
            <person name="Luo X."/>
            <person name="Luo Y."/>
            <person name="Macchiaroli N."/>
            <person name="Nichol S."/>
            <person name="Paps J."/>
            <person name="Parkinson J."/>
            <person name="Pouchkina-Stantcheva N."/>
            <person name="Riddiford N."/>
            <person name="Rosenzvit M."/>
            <person name="Salinas G."/>
            <person name="Wasmuth J.D."/>
            <person name="Zamanian M."/>
            <person name="Zheng Y."/>
            <person name="Cai X."/>
            <person name="Soberon X."/>
            <person name="Olson P.D."/>
            <person name="Laclette J.P."/>
            <person name="Brehm K."/>
            <person name="Berriman M."/>
            <person name="Garciarrubio A."/>
            <person name="Bobes R.J."/>
            <person name="Fragoso G."/>
            <person name="Sanchez-Flores A."/>
            <person name="Estrada K."/>
            <person name="Cevallos M.A."/>
            <person name="Morett E."/>
            <person name="Gonzalez V."/>
            <person name="Portillo T."/>
            <person name="Ochoa-Leyva A."/>
            <person name="Jose M.V."/>
            <person name="Sciutto E."/>
            <person name="Landa A."/>
            <person name="Jimenez L."/>
            <person name="Valdes V."/>
            <person name="Carrero J.C."/>
            <person name="Larralde C."/>
            <person name="Morales-Montor J."/>
            <person name="Limon-Lason J."/>
            <person name="Soberon X."/>
            <person name="Laclette J.P."/>
        </authorList>
    </citation>
    <scope>NUCLEOTIDE SEQUENCE [LARGE SCALE GENOMIC DNA]</scope>
</reference>
<dbReference type="InterPro" id="IPR014729">
    <property type="entry name" value="Rossmann-like_a/b/a_fold"/>
</dbReference>
<dbReference type="EC" id="2.7.7.2" evidence="3"/>
<dbReference type="SUPFAM" id="SSF52402">
    <property type="entry name" value="Adenine nucleotide alpha hydrolases-like"/>
    <property type="match status" value="1"/>
</dbReference>